<sequence>MYKLAHTNYKRNELMFFAEHLYDRKNFSDKWFYFTPDKADERNYRMSNWRRAKLLLGFVTAIAAGYLCAYTLSDSEDFRQYIGEMVVEEQVFDSLVNHKKPVFLTYYLPGDFHSSEYMKEAARAAKMYGDRVTFLHLNIKNSIGYMKHKDIDSWRPGSDLIFPYDDEPDEPELDLANAPFLQKMMQDRNLSEDELKGQLRKPSSKDRKFMTVSMGVRDRSVEGIESLFIEYDLINARQDPELIVRKNLEHSRLVE</sequence>
<accession>A0A7S3NEH6</accession>
<proteinExistence type="predicted"/>
<dbReference type="EMBL" id="HBII01036526">
    <property type="protein sequence ID" value="CAE0356545.1"/>
    <property type="molecule type" value="Transcribed_RNA"/>
</dbReference>
<keyword evidence="1" id="KW-0812">Transmembrane</keyword>
<keyword evidence="1" id="KW-0472">Membrane</keyword>
<feature type="transmembrane region" description="Helical" evidence="1">
    <location>
        <begin position="54"/>
        <end position="72"/>
    </location>
</feature>
<dbReference type="SUPFAM" id="SSF52833">
    <property type="entry name" value="Thioredoxin-like"/>
    <property type="match status" value="1"/>
</dbReference>
<dbReference type="AlphaFoldDB" id="A0A7S3NEH6"/>
<dbReference type="InterPro" id="IPR036249">
    <property type="entry name" value="Thioredoxin-like_sf"/>
</dbReference>
<gene>
    <name evidence="2" type="ORF">EHAR0213_LOCUS15462</name>
</gene>
<evidence type="ECO:0000313" key="2">
    <source>
        <dbReference type="EMBL" id="CAE0356545.1"/>
    </source>
</evidence>
<organism evidence="2">
    <name type="scientific">Euplotes harpa</name>
    <dbReference type="NCBI Taxonomy" id="151035"/>
    <lineage>
        <taxon>Eukaryota</taxon>
        <taxon>Sar</taxon>
        <taxon>Alveolata</taxon>
        <taxon>Ciliophora</taxon>
        <taxon>Intramacronucleata</taxon>
        <taxon>Spirotrichea</taxon>
        <taxon>Hypotrichia</taxon>
        <taxon>Euplotida</taxon>
        <taxon>Euplotidae</taxon>
        <taxon>Euplotes</taxon>
    </lineage>
</organism>
<keyword evidence="1" id="KW-1133">Transmembrane helix</keyword>
<name>A0A7S3NEH6_9SPIT</name>
<reference evidence="2" key="1">
    <citation type="submission" date="2021-01" db="EMBL/GenBank/DDBJ databases">
        <authorList>
            <person name="Corre E."/>
            <person name="Pelletier E."/>
            <person name="Niang G."/>
            <person name="Scheremetjew M."/>
            <person name="Finn R."/>
            <person name="Kale V."/>
            <person name="Holt S."/>
            <person name="Cochrane G."/>
            <person name="Meng A."/>
            <person name="Brown T."/>
            <person name="Cohen L."/>
        </authorList>
    </citation>
    <scope>NUCLEOTIDE SEQUENCE</scope>
    <source>
        <strain evidence="2">FSP1.4</strain>
    </source>
</reference>
<protein>
    <submittedName>
        <fullName evidence="2">Uncharacterized protein</fullName>
    </submittedName>
</protein>
<evidence type="ECO:0000256" key="1">
    <source>
        <dbReference type="SAM" id="Phobius"/>
    </source>
</evidence>